<comment type="caution">
    <text evidence="2">The sequence shown here is derived from an EMBL/GenBank/DDBJ whole genome shotgun (WGS) entry which is preliminary data.</text>
</comment>
<reference evidence="2 3" key="1">
    <citation type="submission" date="2024-01" db="EMBL/GenBank/DDBJ databases">
        <title>The genomes of 5 underutilized Papilionoideae crops provide insights into root nodulation and disease resistanc.</title>
        <authorList>
            <person name="Jiang F."/>
        </authorList>
    </citation>
    <scope>NUCLEOTIDE SEQUENCE [LARGE SCALE GENOMIC DNA]</scope>
    <source>
        <strain evidence="2">JINMINGXINNONG_FW02</strain>
        <tissue evidence="2">Leaves</tissue>
    </source>
</reference>
<keyword evidence="3" id="KW-1185">Reference proteome</keyword>
<dbReference type="AlphaFoldDB" id="A0AAN9RNB9"/>
<proteinExistence type="predicted"/>
<evidence type="ECO:0000256" key="1">
    <source>
        <dbReference type="SAM" id="MobiDB-lite"/>
    </source>
</evidence>
<feature type="region of interest" description="Disordered" evidence="1">
    <location>
        <begin position="42"/>
        <end position="70"/>
    </location>
</feature>
<accession>A0AAN9RNB9</accession>
<feature type="compositionally biased region" description="Polar residues" evidence="1">
    <location>
        <begin position="45"/>
        <end position="56"/>
    </location>
</feature>
<organism evidence="2 3">
    <name type="scientific">Phaseolus coccineus</name>
    <name type="common">Scarlet runner bean</name>
    <name type="synonym">Phaseolus multiflorus</name>
    <dbReference type="NCBI Taxonomy" id="3886"/>
    <lineage>
        <taxon>Eukaryota</taxon>
        <taxon>Viridiplantae</taxon>
        <taxon>Streptophyta</taxon>
        <taxon>Embryophyta</taxon>
        <taxon>Tracheophyta</taxon>
        <taxon>Spermatophyta</taxon>
        <taxon>Magnoliopsida</taxon>
        <taxon>eudicotyledons</taxon>
        <taxon>Gunneridae</taxon>
        <taxon>Pentapetalae</taxon>
        <taxon>rosids</taxon>
        <taxon>fabids</taxon>
        <taxon>Fabales</taxon>
        <taxon>Fabaceae</taxon>
        <taxon>Papilionoideae</taxon>
        <taxon>50 kb inversion clade</taxon>
        <taxon>NPAAA clade</taxon>
        <taxon>indigoferoid/millettioid clade</taxon>
        <taxon>Phaseoleae</taxon>
        <taxon>Phaseolus</taxon>
    </lineage>
</organism>
<protein>
    <submittedName>
        <fullName evidence="2">Uncharacterized protein</fullName>
    </submittedName>
</protein>
<sequence length="70" mass="7926">MAEESSGQQVARWLSNHVGIRHGSLIPLKMIRSFYTLATPKKQTKTQTDAVSLSLSNEKKALENKREKKE</sequence>
<name>A0AAN9RNB9_PHACN</name>
<dbReference type="Proteomes" id="UP001374584">
    <property type="component" value="Unassembled WGS sequence"/>
</dbReference>
<evidence type="ECO:0000313" key="3">
    <source>
        <dbReference type="Proteomes" id="UP001374584"/>
    </source>
</evidence>
<feature type="compositionally biased region" description="Basic and acidic residues" evidence="1">
    <location>
        <begin position="57"/>
        <end position="70"/>
    </location>
</feature>
<evidence type="ECO:0000313" key="2">
    <source>
        <dbReference type="EMBL" id="KAK7372408.1"/>
    </source>
</evidence>
<gene>
    <name evidence="2" type="ORF">VNO80_05786</name>
</gene>
<dbReference type="EMBL" id="JAYMYR010000003">
    <property type="protein sequence ID" value="KAK7372408.1"/>
    <property type="molecule type" value="Genomic_DNA"/>
</dbReference>